<dbReference type="InterPro" id="IPR009061">
    <property type="entry name" value="DNA-bd_dom_put_sf"/>
</dbReference>
<name>A0A381VMF8_9ZZZZ</name>
<protein>
    <recommendedName>
        <fullName evidence="2">HTH merR-type domain-containing protein</fullName>
    </recommendedName>
</protein>
<dbReference type="Gene3D" id="1.10.1660.10">
    <property type="match status" value="1"/>
</dbReference>
<dbReference type="GO" id="GO:0003677">
    <property type="term" value="F:DNA binding"/>
    <property type="evidence" value="ECO:0007669"/>
    <property type="project" value="UniProtKB-KW"/>
</dbReference>
<reference evidence="3" key="1">
    <citation type="submission" date="2018-05" db="EMBL/GenBank/DDBJ databases">
        <authorList>
            <person name="Lanie J.A."/>
            <person name="Ng W.-L."/>
            <person name="Kazmierczak K.M."/>
            <person name="Andrzejewski T.M."/>
            <person name="Davidsen T.M."/>
            <person name="Wayne K.J."/>
            <person name="Tettelin H."/>
            <person name="Glass J.I."/>
            <person name="Rusch D."/>
            <person name="Podicherti R."/>
            <person name="Tsui H.-C.T."/>
            <person name="Winkler M.E."/>
        </authorList>
    </citation>
    <scope>NUCLEOTIDE SEQUENCE</scope>
</reference>
<dbReference type="InterPro" id="IPR000551">
    <property type="entry name" value="MerR-type_HTH_dom"/>
</dbReference>
<dbReference type="InterPro" id="IPR047057">
    <property type="entry name" value="MerR_fam"/>
</dbReference>
<proteinExistence type="predicted"/>
<dbReference type="PROSITE" id="PS50937">
    <property type="entry name" value="HTH_MERR_2"/>
    <property type="match status" value="1"/>
</dbReference>
<dbReference type="EMBL" id="UINC01009230">
    <property type="protein sequence ID" value="SVA41414.1"/>
    <property type="molecule type" value="Genomic_DNA"/>
</dbReference>
<feature type="domain" description="HTH merR-type" evidence="2">
    <location>
        <begin position="11"/>
        <end position="81"/>
    </location>
</feature>
<dbReference type="PANTHER" id="PTHR30204:SF15">
    <property type="entry name" value="BLL5018 PROTEIN"/>
    <property type="match status" value="1"/>
</dbReference>
<keyword evidence="1" id="KW-0238">DNA-binding</keyword>
<evidence type="ECO:0000313" key="3">
    <source>
        <dbReference type="EMBL" id="SVA41414.1"/>
    </source>
</evidence>
<dbReference type="GO" id="GO:0003700">
    <property type="term" value="F:DNA-binding transcription factor activity"/>
    <property type="evidence" value="ECO:0007669"/>
    <property type="project" value="InterPro"/>
</dbReference>
<dbReference type="SUPFAM" id="SSF46955">
    <property type="entry name" value="Putative DNA-binding domain"/>
    <property type="match status" value="1"/>
</dbReference>
<dbReference type="SMART" id="SM00422">
    <property type="entry name" value="HTH_MERR"/>
    <property type="match status" value="1"/>
</dbReference>
<evidence type="ECO:0000256" key="1">
    <source>
        <dbReference type="ARBA" id="ARBA00023125"/>
    </source>
</evidence>
<dbReference type="PANTHER" id="PTHR30204">
    <property type="entry name" value="REDOX-CYCLING DRUG-SENSING TRANSCRIPTIONAL ACTIVATOR SOXR"/>
    <property type="match status" value="1"/>
</dbReference>
<gene>
    <name evidence="3" type="ORF">METZ01_LOCUS94268</name>
</gene>
<evidence type="ECO:0000259" key="2">
    <source>
        <dbReference type="PROSITE" id="PS50937"/>
    </source>
</evidence>
<dbReference type="Pfam" id="PF13411">
    <property type="entry name" value="MerR_1"/>
    <property type="match status" value="1"/>
</dbReference>
<organism evidence="3">
    <name type="scientific">marine metagenome</name>
    <dbReference type="NCBI Taxonomy" id="408172"/>
    <lineage>
        <taxon>unclassified sequences</taxon>
        <taxon>metagenomes</taxon>
        <taxon>ecological metagenomes</taxon>
    </lineage>
</organism>
<dbReference type="AlphaFoldDB" id="A0A381VMF8"/>
<sequence>MKTPPIPDKLFFKIGEVAELAGVEQHVLRYWEEEIESLKPKKNKSGQRLYQKKDVERVFEIKQLLYAEKFTVAGARKKMKQNKKKETQLDIAFDREGFKQWKADMKQDLKSILTSLDKK</sequence>
<accession>A0A381VMF8</accession>